<feature type="transmembrane region" description="Helical" evidence="2">
    <location>
        <begin position="138"/>
        <end position="160"/>
    </location>
</feature>
<protein>
    <recommendedName>
        <fullName evidence="7">DUF4378 domain-containing protein</fullName>
    </recommendedName>
</protein>
<evidence type="ECO:0000256" key="2">
    <source>
        <dbReference type="SAM" id="Phobius"/>
    </source>
</evidence>
<evidence type="ECO:0000313" key="5">
    <source>
        <dbReference type="EMBL" id="KAB5569191.1"/>
    </source>
</evidence>
<feature type="domain" description="DUF3741" evidence="3">
    <location>
        <begin position="381"/>
        <end position="424"/>
    </location>
</feature>
<feature type="compositionally biased region" description="Polar residues" evidence="1">
    <location>
        <begin position="517"/>
        <end position="527"/>
    </location>
</feature>
<gene>
    <name evidence="5" type="ORF">DKX38_002984</name>
</gene>
<feature type="compositionally biased region" description="Low complexity" evidence="1">
    <location>
        <begin position="832"/>
        <end position="846"/>
    </location>
</feature>
<keyword evidence="6" id="KW-1185">Reference proteome</keyword>
<comment type="caution">
    <text evidence="5">The sequence shown here is derived from an EMBL/GenBank/DDBJ whole genome shotgun (WGS) entry which is preliminary data.</text>
</comment>
<feature type="domain" description="DUF4378" evidence="4">
    <location>
        <begin position="922"/>
        <end position="1070"/>
    </location>
</feature>
<feature type="compositionally biased region" description="Low complexity" evidence="1">
    <location>
        <begin position="743"/>
        <end position="753"/>
    </location>
</feature>
<accession>A0A5N5NRI2</accession>
<feature type="region of interest" description="Disordered" evidence="1">
    <location>
        <begin position="722"/>
        <end position="814"/>
    </location>
</feature>
<feature type="compositionally biased region" description="Basic and acidic residues" evidence="1">
    <location>
        <begin position="266"/>
        <end position="277"/>
    </location>
</feature>
<keyword evidence="2" id="KW-0472">Membrane</keyword>
<dbReference type="AlphaFoldDB" id="A0A5N5NRI2"/>
<evidence type="ECO:0000313" key="6">
    <source>
        <dbReference type="Proteomes" id="UP000326939"/>
    </source>
</evidence>
<dbReference type="InterPro" id="IPR022212">
    <property type="entry name" value="DUF3741"/>
</dbReference>
<reference evidence="6" key="1">
    <citation type="journal article" date="2019" name="Gigascience">
        <title>De novo genome assembly of the endangered Acer yangbiense, a plant species with extremely small populations endemic to Yunnan Province, China.</title>
        <authorList>
            <person name="Yang J."/>
            <person name="Wariss H.M."/>
            <person name="Tao L."/>
            <person name="Zhang R."/>
            <person name="Yun Q."/>
            <person name="Hollingsworth P."/>
            <person name="Dao Z."/>
            <person name="Luo G."/>
            <person name="Guo H."/>
            <person name="Ma Y."/>
            <person name="Sun W."/>
        </authorList>
    </citation>
    <scope>NUCLEOTIDE SEQUENCE [LARGE SCALE GENOMIC DNA]</scope>
    <source>
        <strain evidence="6">cv. br00</strain>
    </source>
</reference>
<evidence type="ECO:0000259" key="4">
    <source>
        <dbReference type="Pfam" id="PF14309"/>
    </source>
</evidence>
<dbReference type="Pfam" id="PF14309">
    <property type="entry name" value="DUF4378"/>
    <property type="match status" value="1"/>
</dbReference>
<feature type="compositionally biased region" description="Basic and acidic residues" evidence="1">
    <location>
        <begin position="480"/>
        <end position="492"/>
    </location>
</feature>
<keyword evidence="2" id="KW-1133">Transmembrane helix</keyword>
<feature type="region of interest" description="Disordered" evidence="1">
    <location>
        <begin position="468"/>
        <end position="593"/>
    </location>
</feature>
<feature type="region of interest" description="Disordered" evidence="1">
    <location>
        <begin position="829"/>
        <end position="863"/>
    </location>
</feature>
<feature type="compositionally biased region" description="Polar residues" evidence="1">
    <location>
        <begin position="723"/>
        <end position="736"/>
    </location>
</feature>
<dbReference type="InterPro" id="IPR025486">
    <property type="entry name" value="DUF4378"/>
</dbReference>
<dbReference type="EMBL" id="VDCV01000002">
    <property type="protein sequence ID" value="KAB5569191.1"/>
    <property type="molecule type" value="Genomic_DNA"/>
</dbReference>
<evidence type="ECO:0000256" key="1">
    <source>
        <dbReference type="SAM" id="MobiDB-lite"/>
    </source>
</evidence>
<feature type="compositionally biased region" description="Basic and acidic residues" evidence="1">
    <location>
        <begin position="528"/>
        <end position="538"/>
    </location>
</feature>
<dbReference type="Proteomes" id="UP000326939">
    <property type="component" value="Chromosome 2"/>
</dbReference>
<sequence length="1099" mass="124710">MERETISKAFLEYEALPFSLRQASISIPSQTVTYSPSPSTKNIAKLSTLYLTPPPPRFLSLYCLNRNLDVDEKTGFVVFTVNWGELRKDQSLRFQALVNEIRLLAEKEGFDTLPSEESFKSLNLTLLEAFSAVEIRIFVIYILAVDTVSGCIAILLVFILSELITMAKKSQRRPVRYEREQSGCMWGLISIFDFRHGRSTQKLIADRRHGTRHAVGTGTLKNKLDNLSENCQGMTDGEESRKVTDDTSKLSVKRLIEEEMFSVQDIKKEINSPEVEPKQSNSENGDHRRRKSRTKSYDLHIEDLDVSKSLESERPYLHNSEKQSTGGLDIGEIMEEFCHQIHHKSLGNVEHDQLDEVHHQLNQKNPEFEEKLSEAIKLINEKLINWKHVAEDENFHPSKELRDALQILISDEELFPKLLQGPQSIMVKHVQSLWNAQLENDEESKSLPGSNLSDQGLHGFRHSDEAIQGKQHKFFRRKTKSLEKNQSKENKASQDSNRIVILKPGPTSMIPPKNESIIGSSPNSQFTIRDKGPHERFGSHFSLTEIKRKLKNAMGKERQDTSTDGTSKRLANKQQAVENNEKGSKENLGMNSPTKDHFFIEKIARPPMVGKMREKTGKLKEYKKSMECEATIYPKHRTSDIYIEAKKHLSEMLSTGQGDVDISCEPVPKTLGRILSLPEYNFSPSGSTGKDWEQGFLTEQMRFSANDEFQKHETSISHLGQIALNSEPQSSVSNESTDSKELASSNPNASASNELHDKEDNTLGSVGDEMPSEGEVEVVKESEIAIDEESDVLDTLFEPSNSPLDGDGQNGDMSEVCDKKENSECLEHEIQPISSPLTSPSTSSNTEKLNCLEGSSKIPERPSPISVLEPLFTEEEVSPERSRFEPVERPVQPLRIRFDDHESSAANRIPLKASIDDKESVFEYVKAVLQASGMKWDEFYMKSHSSEQLLDQSIFFELEFFSNQLCCDKKLLFDSINEVLMEVYGRYFGHFSGLSFVQSNIRAVPDMKNGIYEVWEGVSWHLLPLPMPHTLDQLVKKDMAKTGTWMDLRYDIETILVEIGEDIFEDLMEEIVFGDLMEEKLFIHVNESLEGGNQLISIE</sequence>
<proteinExistence type="predicted"/>
<keyword evidence="2" id="KW-0812">Transmembrane</keyword>
<feature type="region of interest" description="Disordered" evidence="1">
    <location>
        <begin position="266"/>
        <end position="297"/>
    </location>
</feature>
<organism evidence="5 6">
    <name type="scientific">Salix brachista</name>
    <dbReference type="NCBI Taxonomy" id="2182728"/>
    <lineage>
        <taxon>Eukaryota</taxon>
        <taxon>Viridiplantae</taxon>
        <taxon>Streptophyta</taxon>
        <taxon>Embryophyta</taxon>
        <taxon>Tracheophyta</taxon>
        <taxon>Spermatophyta</taxon>
        <taxon>Magnoliopsida</taxon>
        <taxon>eudicotyledons</taxon>
        <taxon>Gunneridae</taxon>
        <taxon>Pentapetalae</taxon>
        <taxon>rosids</taxon>
        <taxon>fabids</taxon>
        <taxon>Malpighiales</taxon>
        <taxon>Salicaceae</taxon>
        <taxon>Saliceae</taxon>
        <taxon>Salix</taxon>
    </lineage>
</organism>
<name>A0A5N5NRI2_9ROSI</name>
<dbReference type="PANTHER" id="PTHR47212">
    <property type="entry name" value="ADHESIN-LIKE PROTEIN, PUTATIVE (DUF3741)-RELATED"/>
    <property type="match status" value="1"/>
</dbReference>
<evidence type="ECO:0008006" key="7">
    <source>
        <dbReference type="Google" id="ProtNLM"/>
    </source>
</evidence>
<evidence type="ECO:0000259" key="3">
    <source>
        <dbReference type="Pfam" id="PF12552"/>
    </source>
</evidence>
<dbReference type="Pfam" id="PF12552">
    <property type="entry name" value="DUF3741"/>
    <property type="match status" value="1"/>
</dbReference>
<feature type="compositionally biased region" description="Basic residues" evidence="1">
    <location>
        <begin position="470"/>
        <end position="479"/>
    </location>
</feature>
<dbReference type="PANTHER" id="PTHR47212:SF4">
    <property type="entry name" value="ADHESIN-LIKE PROTEIN, PUTATIVE (DUF3741)-RELATED"/>
    <property type="match status" value="1"/>
</dbReference>